<name>A0A1Y2HJG8_9FUNG</name>
<comment type="caution">
    <text evidence="1">The sequence shown here is derived from an EMBL/GenBank/DDBJ whole genome shotgun (WGS) entry which is preliminary data.</text>
</comment>
<dbReference type="Proteomes" id="UP000193411">
    <property type="component" value="Unassembled WGS sequence"/>
</dbReference>
<keyword evidence="2" id="KW-1185">Reference proteome</keyword>
<reference evidence="1 2" key="1">
    <citation type="submission" date="2016-07" db="EMBL/GenBank/DDBJ databases">
        <title>Pervasive Adenine N6-methylation of Active Genes in Fungi.</title>
        <authorList>
            <consortium name="DOE Joint Genome Institute"/>
            <person name="Mondo S.J."/>
            <person name="Dannebaum R.O."/>
            <person name="Kuo R.C."/>
            <person name="Labutti K."/>
            <person name="Haridas S."/>
            <person name="Kuo A."/>
            <person name="Salamov A."/>
            <person name="Ahrendt S.R."/>
            <person name="Lipzen A."/>
            <person name="Sullivan W."/>
            <person name="Andreopoulos W.B."/>
            <person name="Clum A."/>
            <person name="Lindquist E."/>
            <person name="Daum C."/>
            <person name="Ramamoorthy G.K."/>
            <person name="Gryganskyi A."/>
            <person name="Culley D."/>
            <person name="Magnuson J.K."/>
            <person name="James T.Y."/>
            <person name="O'Malley M.A."/>
            <person name="Stajich J.E."/>
            <person name="Spatafora J.W."/>
            <person name="Visel A."/>
            <person name="Grigoriev I.V."/>
        </authorList>
    </citation>
    <scope>NUCLEOTIDE SEQUENCE [LARGE SCALE GENOMIC DNA]</scope>
    <source>
        <strain evidence="1 2">PL171</strain>
    </source>
</reference>
<sequence>MNAIDVHMHTKYRPVMDILRVRTSIGIVLMAPLPSPASSWYAYESNRARSDVATAWTVISVQDRRYASSAREGIMSLSRMCGRLFDERLMH</sequence>
<proteinExistence type="predicted"/>
<dbReference type="EMBL" id="MCFL01000026">
    <property type="protein sequence ID" value="ORZ34758.1"/>
    <property type="molecule type" value="Genomic_DNA"/>
</dbReference>
<protein>
    <submittedName>
        <fullName evidence="1">Uncharacterized protein</fullName>
    </submittedName>
</protein>
<organism evidence="1 2">
    <name type="scientific">Catenaria anguillulae PL171</name>
    <dbReference type="NCBI Taxonomy" id="765915"/>
    <lineage>
        <taxon>Eukaryota</taxon>
        <taxon>Fungi</taxon>
        <taxon>Fungi incertae sedis</taxon>
        <taxon>Blastocladiomycota</taxon>
        <taxon>Blastocladiomycetes</taxon>
        <taxon>Blastocladiales</taxon>
        <taxon>Catenariaceae</taxon>
        <taxon>Catenaria</taxon>
    </lineage>
</organism>
<gene>
    <name evidence="1" type="ORF">BCR44DRAFT_33578</name>
</gene>
<evidence type="ECO:0000313" key="2">
    <source>
        <dbReference type="Proteomes" id="UP000193411"/>
    </source>
</evidence>
<dbReference type="AlphaFoldDB" id="A0A1Y2HJG8"/>
<evidence type="ECO:0000313" key="1">
    <source>
        <dbReference type="EMBL" id="ORZ34758.1"/>
    </source>
</evidence>
<accession>A0A1Y2HJG8</accession>